<proteinExistence type="predicted"/>
<reference evidence="1 2" key="1">
    <citation type="submission" date="2019-01" db="EMBL/GenBank/DDBJ databases">
        <title>Draft genome sequence of Dictyobacter sp. Uno17.</title>
        <authorList>
            <person name="Wang C.M."/>
            <person name="Zheng Y."/>
            <person name="Sakai Y."/>
            <person name="Abe K."/>
            <person name="Yokota A."/>
            <person name="Yabe S."/>
        </authorList>
    </citation>
    <scope>NUCLEOTIDE SEQUENCE [LARGE SCALE GENOMIC DNA]</scope>
    <source>
        <strain evidence="1 2">Uno17</strain>
    </source>
</reference>
<dbReference type="AlphaFoldDB" id="A0A5A5TJG9"/>
<dbReference type="RefSeq" id="WP_149404562.1">
    <property type="nucleotide sequence ID" value="NZ_BIXY01000143.1"/>
</dbReference>
<accession>A0A5A5TJG9</accession>
<organism evidence="1 2">
    <name type="scientific">Dictyobacter arantiisoli</name>
    <dbReference type="NCBI Taxonomy" id="2014874"/>
    <lineage>
        <taxon>Bacteria</taxon>
        <taxon>Bacillati</taxon>
        <taxon>Chloroflexota</taxon>
        <taxon>Ktedonobacteria</taxon>
        <taxon>Ktedonobacterales</taxon>
        <taxon>Dictyobacteraceae</taxon>
        <taxon>Dictyobacter</taxon>
    </lineage>
</organism>
<keyword evidence="2" id="KW-1185">Reference proteome</keyword>
<dbReference type="InterPro" id="IPR012545">
    <property type="entry name" value="DUF1697"/>
</dbReference>
<dbReference type="PANTHER" id="PTHR36439">
    <property type="entry name" value="BLL4334 PROTEIN"/>
    <property type="match status" value="1"/>
</dbReference>
<dbReference type="PIRSF" id="PIRSF008502">
    <property type="entry name" value="UCP008502"/>
    <property type="match status" value="1"/>
</dbReference>
<dbReference type="OrthoDB" id="9806494at2"/>
<dbReference type="SUPFAM" id="SSF160379">
    <property type="entry name" value="SP0830-like"/>
    <property type="match status" value="1"/>
</dbReference>
<dbReference type="Proteomes" id="UP000322530">
    <property type="component" value="Unassembled WGS sequence"/>
</dbReference>
<sequence length="188" mass="21103">MFYIALLRGINVGGHVVKMERLRELFTELGFTGVRTYIQSGNVFFETGPASEQLDRATLIQLIEEHLYGALGYQVPVFLRTIAEFERMLALEPFKALQVTADMRLCIVFTKEIIPDTLALPFRSPKNDMEIVAATDHEAFVVWYIINGRPPVAQGFKILGDKTTTRFIHTAAKILEAAKKGQPSPTTD</sequence>
<evidence type="ECO:0000313" key="2">
    <source>
        <dbReference type="Proteomes" id="UP000322530"/>
    </source>
</evidence>
<dbReference type="EMBL" id="BIXY01000143">
    <property type="protein sequence ID" value="GCF11761.1"/>
    <property type="molecule type" value="Genomic_DNA"/>
</dbReference>
<comment type="caution">
    <text evidence="1">The sequence shown here is derived from an EMBL/GenBank/DDBJ whole genome shotgun (WGS) entry which is preliminary data.</text>
</comment>
<name>A0A5A5TJG9_9CHLR</name>
<dbReference type="Gene3D" id="3.30.70.1280">
    <property type="entry name" value="SP0830-like domains"/>
    <property type="match status" value="1"/>
</dbReference>
<evidence type="ECO:0008006" key="3">
    <source>
        <dbReference type="Google" id="ProtNLM"/>
    </source>
</evidence>
<dbReference type="PANTHER" id="PTHR36439:SF1">
    <property type="entry name" value="DUF1697 DOMAIN-CONTAINING PROTEIN"/>
    <property type="match status" value="1"/>
</dbReference>
<protein>
    <recommendedName>
        <fullName evidence="3">DUF1697 domain-containing protein</fullName>
    </recommendedName>
</protein>
<gene>
    <name evidence="1" type="ORF">KDI_53250</name>
</gene>
<evidence type="ECO:0000313" key="1">
    <source>
        <dbReference type="EMBL" id="GCF11761.1"/>
    </source>
</evidence>
<dbReference type="Pfam" id="PF08002">
    <property type="entry name" value="DUF1697"/>
    <property type="match status" value="1"/>
</dbReference>